<feature type="compositionally biased region" description="Polar residues" evidence="8">
    <location>
        <begin position="17"/>
        <end position="45"/>
    </location>
</feature>
<evidence type="ECO:0000313" key="13">
    <source>
        <dbReference type="WBParaSite" id="SVE_1886800.1"/>
    </source>
</evidence>
<protein>
    <recommendedName>
        <fullName evidence="7">ATP-dependent RNA helicase</fullName>
        <ecNumber evidence="7">3.6.4.13</ecNumber>
    </recommendedName>
</protein>
<keyword evidence="1 7" id="KW-0547">Nucleotide-binding</keyword>
<evidence type="ECO:0000256" key="7">
    <source>
        <dbReference type="RuleBase" id="RU365068"/>
    </source>
</evidence>
<dbReference type="PROSITE" id="PS51192">
    <property type="entry name" value="HELICASE_ATP_BIND_1"/>
    <property type="match status" value="1"/>
</dbReference>
<dbReference type="InterPro" id="IPR011545">
    <property type="entry name" value="DEAD/DEAH_box_helicase_dom"/>
</dbReference>
<keyword evidence="5 7" id="KW-0694">RNA-binding</keyword>
<evidence type="ECO:0000256" key="2">
    <source>
        <dbReference type="ARBA" id="ARBA00022801"/>
    </source>
</evidence>
<evidence type="ECO:0000256" key="1">
    <source>
        <dbReference type="ARBA" id="ARBA00022741"/>
    </source>
</evidence>
<dbReference type="InterPro" id="IPR014014">
    <property type="entry name" value="RNA_helicase_DEAD_Q_motif"/>
</dbReference>
<proteinExistence type="inferred from homology"/>
<dbReference type="SUPFAM" id="SSF52540">
    <property type="entry name" value="P-loop containing nucleoside triphosphate hydrolases"/>
    <property type="match status" value="1"/>
</dbReference>
<accession>A0A0K0G2C2</accession>
<keyword evidence="3 7" id="KW-0347">Helicase</keyword>
<dbReference type="GO" id="GO:0003723">
    <property type="term" value="F:RNA binding"/>
    <property type="evidence" value="ECO:0007669"/>
    <property type="project" value="UniProtKB-UniRule"/>
</dbReference>
<feature type="region of interest" description="Disordered" evidence="8">
    <location>
        <begin position="1"/>
        <end position="45"/>
    </location>
</feature>
<feature type="short sequence motif" description="Q motif" evidence="6">
    <location>
        <begin position="106"/>
        <end position="134"/>
    </location>
</feature>
<dbReference type="SMART" id="SM00487">
    <property type="entry name" value="DEXDc"/>
    <property type="match status" value="1"/>
</dbReference>
<keyword evidence="4 7" id="KW-0067">ATP-binding</keyword>
<keyword evidence="12" id="KW-1185">Reference proteome</keyword>
<comment type="catalytic activity">
    <reaction evidence="7">
        <text>ATP + H2O = ADP + phosphate + H(+)</text>
        <dbReference type="Rhea" id="RHEA:13065"/>
        <dbReference type="ChEBI" id="CHEBI:15377"/>
        <dbReference type="ChEBI" id="CHEBI:15378"/>
        <dbReference type="ChEBI" id="CHEBI:30616"/>
        <dbReference type="ChEBI" id="CHEBI:43474"/>
        <dbReference type="ChEBI" id="CHEBI:456216"/>
        <dbReference type="EC" id="3.6.4.13"/>
    </reaction>
</comment>
<feature type="domain" description="Helicase C-terminal" evidence="10">
    <location>
        <begin position="357"/>
        <end position="520"/>
    </location>
</feature>
<dbReference type="GO" id="GO:0005524">
    <property type="term" value="F:ATP binding"/>
    <property type="evidence" value="ECO:0007669"/>
    <property type="project" value="UniProtKB-UniRule"/>
</dbReference>
<evidence type="ECO:0000256" key="3">
    <source>
        <dbReference type="ARBA" id="ARBA00022806"/>
    </source>
</evidence>
<evidence type="ECO:0000256" key="8">
    <source>
        <dbReference type="SAM" id="MobiDB-lite"/>
    </source>
</evidence>
<dbReference type="PANTHER" id="PTHR24031">
    <property type="entry name" value="RNA HELICASE"/>
    <property type="match status" value="1"/>
</dbReference>
<feature type="domain" description="Helicase ATP-binding" evidence="9">
    <location>
        <begin position="137"/>
        <end position="322"/>
    </location>
</feature>
<dbReference type="InterPro" id="IPR014001">
    <property type="entry name" value="Helicase_ATP-bd"/>
</dbReference>
<dbReference type="GO" id="GO:0016787">
    <property type="term" value="F:hydrolase activity"/>
    <property type="evidence" value="ECO:0007669"/>
    <property type="project" value="UniProtKB-KW"/>
</dbReference>
<evidence type="ECO:0000259" key="10">
    <source>
        <dbReference type="PROSITE" id="PS51194"/>
    </source>
</evidence>
<dbReference type="PROSITE" id="PS51195">
    <property type="entry name" value="Q_MOTIF"/>
    <property type="match status" value="1"/>
</dbReference>
<evidence type="ECO:0000259" key="9">
    <source>
        <dbReference type="PROSITE" id="PS51192"/>
    </source>
</evidence>
<evidence type="ECO:0000256" key="6">
    <source>
        <dbReference type="PROSITE-ProRule" id="PRU00552"/>
    </source>
</evidence>
<feature type="domain" description="DEAD-box RNA helicase Q" evidence="11">
    <location>
        <begin position="106"/>
        <end position="134"/>
    </location>
</feature>
<evidence type="ECO:0000256" key="4">
    <source>
        <dbReference type="ARBA" id="ARBA00022840"/>
    </source>
</evidence>
<comment type="function">
    <text evidence="7">RNA helicase.</text>
</comment>
<dbReference type="Pfam" id="PF00270">
    <property type="entry name" value="DEAD"/>
    <property type="match status" value="1"/>
</dbReference>
<dbReference type="InterPro" id="IPR001650">
    <property type="entry name" value="Helicase_C-like"/>
</dbReference>
<dbReference type="EC" id="3.6.4.13" evidence="7"/>
<dbReference type="AlphaFoldDB" id="A0A0K0G2C2"/>
<reference evidence="13" key="2">
    <citation type="submission" date="2015-08" db="UniProtKB">
        <authorList>
            <consortium name="WormBaseParasite"/>
        </authorList>
    </citation>
    <scope>IDENTIFICATION</scope>
</reference>
<comment type="domain">
    <text evidence="7">The Q motif is unique to and characteristic of the DEAD box family of RNA helicases and controls ATP binding and hydrolysis.</text>
</comment>
<dbReference type="CDD" id="cd18787">
    <property type="entry name" value="SF2_C_DEAD"/>
    <property type="match status" value="1"/>
</dbReference>
<evidence type="ECO:0000259" key="11">
    <source>
        <dbReference type="PROSITE" id="PS51195"/>
    </source>
</evidence>
<dbReference type="SMART" id="SM00490">
    <property type="entry name" value="HELICc"/>
    <property type="match status" value="1"/>
</dbReference>
<comment type="similarity">
    <text evidence="7">Belongs to the DEAD box helicase family.</text>
</comment>
<dbReference type="WBParaSite" id="SVE_1886800.1">
    <property type="protein sequence ID" value="SVE_1886800.1"/>
    <property type="gene ID" value="SVE_1886800"/>
</dbReference>
<evidence type="ECO:0000313" key="12">
    <source>
        <dbReference type="Proteomes" id="UP000035680"/>
    </source>
</evidence>
<name>A0A0K0G2C2_STRVS</name>
<dbReference type="STRING" id="75913.A0A0K0G2C2"/>
<dbReference type="InterPro" id="IPR027417">
    <property type="entry name" value="P-loop_NTPase"/>
</dbReference>
<dbReference type="PROSITE" id="PS51194">
    <property type="entry name" value="HELICASE_CTER"/>
    <property type="match status" value="1"/>
</dbReference>
<organism evidence="12 13">
    <name type="scientific">Strongyloides venezuelensis</name>
    <name type="common">Threadworm</name>
    <dbReference type="NCBI Taxonomy" id="75913"/>
    <lineage>
        <taxon>Eukaryota</taxon>
        <taxon>Metazoa</taxon>
        <taxon>Ecdysozoa</taxon>
        <taxon>Nematoda</taxon>
        <taxon>Chromadorea</taxon>
        <taxon>Rhabditida</taxon>
        <taxon>Tylenchina</taxon>
        <taxon>Panagrolaimomorpha</taxon>
        <taxon>Strongyloidoidea</taxon>
        <taxon>Strongyloididae</taxon>
        <taxon>Strongyloides</taxon>
    </lineage>
</organism>
<evidence type="ECO:0000256" key="5">
    <source>
        <dbReference type="ARBA" id="ARBA00022884"/>
    </source>
</evidence>
<sequence>MNTLITDQSVPEKRPSNNESSTVGSFINKTSGNNNPRQNMSVFQNKSEGCTSNVVKEVYVPRRVENHEIAKERLNFIKENFSKLCDVPSDQIWSTFKFDKKTQLPDSWKLCGLNDELQKNLVKVGYELPREIQKYVVPLMMKDKNLEVSVRNGCGKTISYIIPIIQRIIDLKSQRQGNIQPLHPIAIIILPTFELALQVSSTIFKLSKNIHVSCSRIIGGYTMFLNIKELHKGCDIVVATPGRLHYMLTNGKLFLSELKYLVIDEWDYFLHNDFSDTLYRTIDFIKGNTKIKNINVSAFMSSTSPRTRELLRYYFGDNFTQIKESKFLSYGHMDFISNPNIIHKMYFVKERGHKPNKLLEIISDIRKHDLSIDPKSCTRIIIFTDKIHWSKQITNFLRMEMKPIHCNEFNRNLLPREREKYLNEFQMRIANIQILVSTDVLSRGIDVHSLNHIINYDLPEFFEYFYHRCGRVGRINNGMVHTIVDENDPYDCSKVAHLINLLISTNQLDKTVQAKFDEMYKKYNSK</sequence>
<reference evidence="12" key="1">
    <citation type="submission" date="2014-07" db="EMBL/GenBank/DDBJ databases">
        <authorList>
            <person name="Martin A.A"/>
            <person name="De Silva N."/>
        </authorList>
    </citation>
    <scope>NUCLEOTIDE SEQUENCE</scope>
</reference>
<dbReference type="Gene3D" id="3.40.50.300">
    <property type="entry name" value="P-loop containing nucleotide triphosphate hydrolases"/>
    <property type="match status" value="2"/>
</dbReference>
<keyword evidence="2 7" id="KW-0378">Hydrolase</keyword>
<dbReference type="Proteomes" id="UP000035680">
    <property type="component" value="Unassembled WGS sequence"/>
</dbReference>
<dbReference type="Pfam" id="PF00271">
    <property type="entry name" value="Helicase_C"/>
    <property type="match status" value="1"/>
</dbReference>
<dbReference type="GO" id="GO:0003724">
    <property type="term" value="F:RNA helicase activity"/>
    <property type="evidence" value="ECO:0007669"/>
    <property type="project" value="UniProtKB-EC"/>
</dbReference>